<dbReference type="KEGG" id="emv:HQR01_02740"/>
<dbReference type="EMBL" id="CP053921">
    <property type="protein sequence ID" value="QKG70375.1"/>
    <property type="molecule type" value="Genomic_DNA"/>
</dbReference>
<dbReference type="Proteomes" id="UP000504693">
    <property type="component" value="Chromosome"/>
</dbReference>
<protein>
    <submittedName>
        <fullName evidence="1">Uncharacterized protein</fullName>
    </submittedName>
</protein>
<dbReference type="AlphaFoldDB" id="A0A7D3X8R2"/>
<evidence type="ECO:0000313" key="1">
    <source>
        <dbReference type="EMBL" id="QKG70375.1"/>
    </source>
</evidence>
<accession>A0A7D3X8R2</accession>
<proteinExistence type="predicted"/>
<evidence type="ECO:0000313" key="2">
    <source>
        <dbReference type="Proteomes" id="UP000504693"/>
    </source>
</evidence>
<name>A0A7D3X8R2_9SPHN</name>
<gene>
    <name evidence="1" type="ORF">HQR01_02740</name>
</gene>
<reference evidence="1 2" key="1">
    <citation type="submission" date="2020-05" db="EMBL/GenBank/DDBJ databases">
        <title>Erythrobacter mangrovi sp. nov., isolated from rhizosphere soil of mangrove plant (Kandelia candel).</title>
        <authorList>
            <person name="Ye Y.H."/>
        </authorList>
    </citation>
    <scope>NUCLEOTIDE SEQUENCE [LARGE SCALE GENOMIC DNA]</scope>
    <source>
        <strain evidence="1 2">EB310</strain>
    </source>
</reference>
<dbReference type="RefSeq" id="WP_173212348.1">
    <property type="nucleotide sequence ID" value="NZ_CP053921.1"/>
</dbReference>
<sequence length="79" mass="8389">MVFSPPERGPMLLVSLQPLSQTDFINRARTAGALTSGQPYGSQTLLVVANRASVLMPLLNQGILVLRAPVGCGEDAEPR</sequence>
<keyword evidence="2" id="KW-1185">Reference proteome</keyword>
<organism evidence="1 2">
    <name type="scientific">Erythrobacter mangrovi</name>
    <dbReference type="NCBI Taxonomy" id="2739433"/>
    <lineage>
        <taxon>Bacteria</taxon>
        <taxon>Pseudomonadati</taxon>
        <taxon>Pseudomonadota</taxon>
        <taxon>Alphaproteobacteria</taxon>
        <taxon>Sphingomonadales</taxon>
        <taxon>Erythrobacteraceae</taxon>
        <taxon>Erythrobacter/Porphyrobacter group</taxon>
        <taxon>Erythrobacter</taxon>
    </lineage>
</organism>